<sequence length="99" mass="11190">MMLKVYKSHVVLGICKISSIVPQLQGGHSKNSAYETLSNIDHINGNFQVNFIFNKEPRLLVYRRHLILGSKEWEKQLIILLPKLHTIDHAGVGDLPSST</sequence>
<evidence type="ECO:0000313" key="1">
    <source>
        <dbReference type="EMBL" id="MCD7471753.1"/>
    </source>
</evidence>
<keyword evidence="2" id="KW-1185">Reference proteome</keyword>
<evidence type="ECO:0000313" key="2">
    <source>
        <dbReference type="Proteomes" id="UP000823775"/>
    </source>
</evidence>
<name>A0ABS8TLN7_DATST</name>
<reference evidence="1 2" key="1">
    <citation type="journal article" date="2021" name="BMC Genomics">
        <title>Datura genome reveals duplications of psychoactive alkaloid biosynthetic genes and high mutation rate following tissue culture.</title>
        <authorList>
            <person name="Rajewski A."/>
            <person name="Carter-House D."/>
            <person name="Stajich J."/>
            <person name="Litt A."/>
        </authorList>
    </citation>
    <scope>NUCLEOTIDE SEQUENCE [LARGE SCALE GENOMIC DNA]</scope>
    <source>
        <strain evidence="1">AR-01</strain>
    </source>
</reference>
<organism evidence="1 2">
    <name type="scientific">Datura stramonium</name>
    <name type="common">Jimsonweed</name>
    <name type="synonym">Common thornapple</name>
    <dbReference type="NCBI Taxonomy" id="4076"/>
    <lineage>
        <taxon>Eukaryota</taxon>
        <taxon>Viridiplantae</taxon>
        <taxon>Streptophyta</taxon>
        <taxon>Embryophyta</taxon>
        <taxon>Tracheophyta</taxon>
        <taxon>Spermatophyta</taxon>
        <taxon>Magnoliopsida</taxon>
        <taxon>eudicotyledons</taxon>
        <taxon>Gunneridae</taxon>
        <taxon>Pentapetalae</taxon>
        <taxon>asterids</taxon>
        <taxon>lamiids</taxon>
        <taxon>Solanales</taxon>
        <taxon>Solanaceae</taxon>
        <taxon>Solanoideae</taxon>
        <taxon>Datureae</taxon>
        <taxon>Datura</taxon>
    </lineage>
</organism>
<dbReference type="Proteomes" id="UP000823775">
    <property type="component" value="Unassembled WGS sequence"/>
</dbReference>
<protein>
    <submittedName>
        <fullName evidence="1">Uncharacterized protein</fullName>
    </submittedName>
</protein>
<accession>A0ABS8TLN7</accession>
<comment type="caution">
    <text evidence="1">The sequence shown here is derived from an EMBL/GenBank/DDBJ whole genome shotgun (WGS) entry which is preliminary data.</text>
</comment>
<gene>
    <name evidence="1" type="ORF">HAX54_012418</name>
</gene>
<dbReference type="EMBL" id="JACEIK010001721">
    <property type="protein sequence ID" value="MCD7471753.1"/>
    <property type="molecule type" value="Genomic_DNA"/>
</dbReference>
<proteinExistence type="predicted"/>